<accession>A0A9D3M5X6</accession>
<name>A0A9D3M5X6_ANGAN</name>
<feature type="compositionally biased region" description="Polar residues" evidence="1">
    <location>
        <begin position="424"/>
        <end position="434"/>
    </location>
</feature>
<feature type="region of interest" description="Disordered" evidence="1">
    <location>
        <begin position="318"/>
        <end position="344"/>
    </location>
</feature>
<dbReference type="GO" id="GO:0003725">
    <property type="term" value="F:double-stranded RNA binding"/>
    <property type="evidence" value="ECO:0007669"/>
    <property type="project" value="TreeGrafter"/>
</dbReference>
<sequence length="654" mass="74484">MENIVSTYDDDEVDFIVCDVCNIKIRTDAMYRIHLTTIQHLKKVEALIAAGKARRDQSLPVWTSYTHYLDYLQLDEPIIGLKHLVEVETPPGSLGPRYLCRLCRFDADLPDMTNHIIGRKHRQKYLETQRPDLVTWDRSSASQPGKVVRAKAEVAERQDGRGVPERSKRRSAALEKSGTLKVPSPQWRGGQTSAQGGARGGLANKPIRPLLDQHGHARYRDLPPGWGSPREESYGRGHPEQLPESFASREEWKAEQPRRRRSLEKDGGFYPHGLPVDSHPAYHHGDRMEGPSARGGPTTVNELPETFRRFLSGAGEKRRVSRFSQDTEPSRLEQYPTPSREAGLDPKKLKLDLLNFGKVDFQGMVSESGDVLDDLRNIDIGSVEEANFIKEKLCNLLREFQANKSQRERAGRKSPSGFYRDYNHLSSQQQGPSTDHSHVGEIHKITLEEDREIHKITRKEVREIHKITLKAVREINKITLEEVGEIQKITLKKVGEIHKITLKGVREINKITLEEVREIHKIALKKVGEIHKITLKGVREINKITLEEVREIHKIALKKVGEIHKITLKEVGKIHKIALKEVKEIHKITLKGVREINKITLEEVGEIHRITLKGVREVNKITLEERGHSGPENSASLEKITSTLLQMVARNRPF</sequence>
<feature type="region of interest" description="Disordered" evidence="1">
    <location>
        <begin position="136"/>
        <end position="301"/>
    </location>
</feature>
<keyword evidence="3" id="KW-1185">Reference proteome</keyword>
<feature type="compositionally biased region" description="Basic and acidic residues" evidence="1">
    <location>
        <begin position="150"/>
        <end position="166"/>
    </location>
</feature>
<protein>
    <recommendedName>
        <fullName evidence="4">C2H2-type domain-containing protein</fullName>
    </recommendedName>
</protein>
<dbReference type="PANTHER" id="PTHR45762">
    <property type="entry name" value="ZINC FINGER RNA-BINDING PROTEIN"/>
    <property type="match status" value="1"/>
</dbReference>
<dbReference type="PANTHER" id="PTHR45762:SF10">
    <property type="entry name" value="C2H2-TYPE DOMAIN-CONTAINING PROTEIN"/>
    <property type="match status" value="1"/>
</dbReference>
<comment type="caution">
    <text evidence="2">The sequence shown here is derived from an EMBL/GenBank/DDBJ whole genome shotgun (WGS) entry which is preliminary data.</text>
</comment>
<reference evidence="2" key="1">
    <citation type="submission" date="2021-01" db="EMBL/GenBank/DDBJ databases">
        <title>A chromosome-scale assembly of European eel, Anguilla anguilla.</title>
        <authorList>
            <person name="Henkel C."/>
            <person name="Jong-Raadsen S.A."/>
            <person name="Dufour S."/>
            <person name="Weltzien F.-A."/>
            <person name="Palstra A.P."/>
            <person name="Pelster B."/>
            <person name="Spaink H.P."/>
            <person name="Van Den Thillart G.E."/>
            <person name="Jansen H."/>
            <person name="Zahm M."/>
            <person name="Klopp C."/>
            <person name="Cedric C."/>
            <person name="Louis A."/>
            <person name="Berthelot C."/>
            <person name="Parey E."/>
            <person name="Roest Crollius H."/>
            <person name="Montfort J."/>
            <person name="Robinson-Rechavi M."/>
            <person name="Bucao C."/>
            <person name="Bouchez O."/>
            <person name="Gislard M."/>
            <person name="Lluch J."/>
            <person name="Milhes M."/>
            <person name="Lampietro C."/>
            <person name="Lopez Roques C."/>
            <person name="Donnadieu C."/>
            <person name="Braasch I."/>
            <person name="Desvignes T."/>
            <person name="Postlethwait J."/>
            <person name="Bobe J."/>
            <person name="Guiguen Y."/>
            <person name="Dirks R."/>
        </authorList>
    </citation>
    <scope>NUCLEOTIDE SEQUENCE</scope>
    <source>
        <strain evidence="2">Tag_6206</strain>
        <tissue evidence="2">Liver</tissue>
    </source>
</reference>
<feature type="region of interest" description="Disordered" evidence="1">
    <location>
        <begin position="404"/>
        <end position="439"/>
    </location>
</feature>
<feature type="compositionally biased region" description="Basic and acidic residues" evidence="1">
    <location>
        <begin position="211"/>
        <end position="221"/>
    </location>
</feature>
<gene>
    <name evidence="2" type="ORF">ANANG_G00184810</name>
</gene>
<dbReference type="Proteomes" id="UP001044222">
    <property type="component" value="Chromosome 9"/>
</dbReference>
<organism evidence="2 3">
    <name type="scientific">Anguilla anguilla</name>
    <name type="common">European freshwater eel</name>
    <name type="synonym">Muraena anguilla</name>
    <dbReference type="NCBI Taxonomy" id="7936"/>
    <lineage>
        <taxon>Eukaryota</taxon>
        <taxon>Metazoa</taxon>
        <taxon>Chordata</taxon>
        <taxon>Craniata</taxon>
        <taxon>Vertebrata</taxon>
        <taxon>Euteleostomi</taxon>
        <taxon>Actinopterygii</taxon>
        <taxon>Neopterygii</taxon>
        <taxon>Teleostei</taxon>
        <taxon>Anguilliformes</taxon>
        <taxon>Anguillidae</taxon>
        <taxon>Anguilla</taxon>
    </lineage>
</organism>
<feature type="compositionally biased region" description="Basic and acidic residues" evidence="1">
    <location>
        <begin position="229"/>
        <end position="267"/>
    </location>
</feature>
<dbReference type="GO" id="GO:0003727">
    <property type="term" value="F:single-stranded RNA binding"/>
    <property type="evidence" value="ECO:0007669"/>
    <property type="project" value="TreeGrafter"/>
</dbReference>
<evidence type="ECO:0008006" key="4">
    <source>
        <dbReference type="Google" id="ProtNLM"/>
    </source>
</evidence>
<proteinExistence type="predicted"/>
<dbReference type="GO" id="GO:0071011">
    <property type="term" value="C:precatalytic spliceosome"/>
    <property type="evidence" value="ECO:0007669"/>
    <property type="project" value="TreeGrafter"/>
</dbReference>
<evidence type="ECO:0000313" key="3">
    <source>
        <dbReference type="Proteomes" id="UP001044222"/>
    </source>
</evidence>
<dbReference type="EMBL" id="JAFIRN010000009">
    <property type="protein sequence ID" value="KAG5843091.1"/>
    <property type="molecule type" value="Genomic_DNA"/>
</dbReference>
<dbReference type="AlphaFoldDB" id="A0A9D3M5X6"/>
<evidence type="ECO:0000256" key="1">
    <source>
        <dbReference type="SAM" id="MobiDB-lite"/>
    </source>
</evidence>
<evidence type="ECO:0000313" key="2">
    <source>
        <dbReference type="EMBL" id="KAG5843091.1"/>
    </source>
</evidence>